<evidence type="ECO:0000256" key="2">
    <source>
        <dbReference type="ARBA" id="ARBA00016322"/>
    </source>
</evidence>
<keyword evidence="4" id="KW-0282">Flagellum</keyword>
<dbReference type="PANTHER" id="PTHR46437:SF1">
    <property type="entry name" value="MORN REPEAT-CONTAINING PROTEIN 5"/>
    <property type="match status" value="1"/>
</dbReference>
<evidence type="ECO:0000256" key="3">
    <source>
        <dbReference type="ARBA" id="ARBA00022737"/>
    </source>
</evidence>
<evidence type="ECO:0000256" key="1">
    <source>
        <dbReference type="ARBA" id="ARBA00004230"/>
    </source>
</evidence>
<evidence type="ECO:0000313" key="8">
    <source>
        <dbReference type="WBParaSite" id="maker-E.canG7_contigs_2965-snap-gene-0.20-mRNA-1"/>
    </source>
</evidence>
<dbReference type="Gene3D" id="2.20.110.10">
    <property type="entry name" value="Histone H3 K4-specific methyltransferase SET7/9 N-terminal domain"/>
    <property type="match status" value="1"/>
</dbReference>
<dbReference type="AlphaFoldDB" id="A0A915EYA6"/>
<accession>A0A915EYA6</accession>
<evidence type="ECO:0000313" key="7">
    <source>
        <dbReference type="Proteomes" id="UP000887562"/>
    </source>
</evidence>
<dbReference type="Proteomes" id="UP000887562">
    <property type="component" value="Unplaced"/>
</dbReference>
<keyword evidence="7" id="KW-1185">Reference proteome</keyword>
<name>A0A915EYA6_9CEST</name>
<dbReference type="SUPFAM" id="SSF82185">
    <property type="entry name" value="Histone H3 K4-specific methyltransferase SET7/9 N-terminal domain"/>
    <property type="match status" value="1"/>
</dbReference>
<protein>
    <recommendedName>
        <fullName evidence="2">MORN repeat-containing protein 5</fullName>
    </recommendedName>
</protein>
<keyword evidence="5" id="KW-0969">Cilium</keyword>
<organism evidence="7 8">
    <name type="scientific">Echinococcus canadensis</name>
    <dbReference type="NCBI Taxonomy" id="519352"/>
    <lineage>
        <taxon>Eukaryota</taxon>
        <taxon>Metazoa</taxon>
        <taxon>Spiralia</taxon>
        <taxon>Lophotrochozoa</taxon>
        <taxon>Platyhelminthes</taxon>
        <taxon>Cestoda</taxon>
        <taxon>Eucestoda</taxon>
        <taxon>Cyclophyllidea</taxon>
        <taxon>Taeniidae</taxon>
        <taxon>Echinococcus</taxon>
        <taxon>Echinococcus canadensis group</taxon>
    </lineage>
</organism>
<dbReference type="WBParaSite" id="maker-E.canG7_contigs_2965-snap-gene-0.20-mRNA-1">
    <property type="protein sequence ID" value="maker-E.canG7_contigs_2965-snap-gene-0.20-mRNA-1"/>
    <property type="gene ID" value="EcG7_05086"/>
</dbReference>
<evidence type="ECO:0000256" key="5">
    <source>
        <dbReference type="ARBA" id="ARBA00023069"/>
    </source>
</evidence>
<keyword evidence="6" id="KW-0966">Cell projection</keyword>
<dbReference type="Pfam" id="PF02493">
    <property type="entry name" value="MORN"/>
    <property type="match status" value="2"/>
</dbReference>
<proteinExistence type="predicted"/>
<comment type="subcellular location">
    <subcellularLocation>
        <location evidence="1">Cell projection</location>
        <location evidence="1">Cilium</location>
        <location evidence="1">Flagellum</location>
    </subcellularLocation>
</comment>
<dbReference type="InterPro" id="IPR042814">
    <property type="entry name" value="Morn5"/>
</dbReference>
<evidence type="ECO:0000256" key="6">
    <source>
        <dbReference type="ARBA" id="ARBA00023273"/>
    </source>
</evidence>
<dbReference type="GO" id="GO:0031514">
    <property type="term" value="C:motile cilium"/>
    <property type="evidence" value="ECO:0007669"/>
    <property type="project" value="UniProtKB-SubCell"/>
</dbReference>
<evidence type="ECO:0000256" key="4">
    <source>
        <dbReference type="ARBA" id="ARBA00022846"/>
    </source>
</evidence>
<sequence>MSSKQSKLWISRSDAVILRFKVMEHLGSVYVGDYANKRFLLVCKVINNRMEGNGSYKLPTGSIYVGEMKDGMYHGVGKITYPDGGQFGGIFSKGYPVSGSFVFPDGLEYSETKWFYCDGNDRRLESEIKSGLNPAGAENLAGGPKRGIPDGYYDIGDGFYDPQTRTVYDYKMQFLRNADVAEHEWAITHGRKGWDEFTRGQPNLCRPELSDPRLNDLDWNKLNEPESYSEYVRLLNAQKH</sequence>
<reference evidence="8" key="1">
    <citation type="submission" date="2022-11" db="UniProtKB">
        <authorList>
            <consortium name="WormBaseParasite"/>
        </authorList>
    </citation>
    <scope>IDENTIFICATION</scope>
</reference>
<dbReference type="PANTHER" id="PTHR46437">
    <property type="entry name" value="MORN REPEAT-CONTAINING PROTEIN 5"/>
    <property type="match status" value="1"/>
</dbReference>
<dbReference type="InterPro" id="IPR003409">
    <property type="entry name" value="MORN"/>
</dbReference>
<keyword evidence="3" id="KW-0677">Repeat</keyword>